<name>A0ABD1F8U7_HYPHA</name>
<evidence type="ECO:0000313" key="3">
    <source>
        <dbReference type="EMBL" id="KAL1514013.1"/>
    </source>
</evidence>
<feature type="compositionally biased region" description="Acidic residues" evidence="2">
    <location>
        <begin position="436"/>
        <end position="454"/>
    </location>
</feature>
<comment type="caution">
    <text evidence="3">The sequence shown here is derived from an EMBL/GenBank/DDBJ whole genome shotgun (WGS) entry which is preliminary data.</text>
</comment>
<protein>
    <submittedName>
        <fullName evidence="3">Uncharacterized protein</fullName>
    </submittedName>
</protein>
<feature type="coiled-coil region" evidence="1">
    <location>
        <begin position="531"/>
        <end position="558"/>
    </location>
</feature>
<organism evidence="3 4">
    <name type="scientific">Hypothenemus hampei</name>
    <name type="common">Coffee berry borer</name>
    <dbReference type="NCBI Taxonomy" id="57062"/>
    <lineage>
        <taxon>Eukaryota</taxon>
        <taxon>Metazoa</taxon>
        <taxon>Ecdysozoa</taxon>
        <taxon>Arthropoda</taxon>
        <taxon>Hexapoda</taxon>
        <taxon>Insecta</taxon>
        <taxon>Pterygota</taxon>
        <taxon>Neoptera</taxon>
        <taxon>Endopterygota</taxon>
        <taxon>Coleoptera</taxon>
        <taxon>Polyphaga</taxon>
        <taxon>Cucujiformia</taxon>
        <taxon>Curculionidae</taxon>
        <taxon>Scolytinae</taxon>
        <taxon>Hypothenemus</taxon>
    </lineage>
</organism>
<feature type="region of interest" description="Disordered" evidence="2">
    <location>
        <begin position="418"/>
        <end position="501"/>
    </location>
</feature>
<evidence type="ECO:0000256" key="2">
    <source>
        <dbReference type="SAM" id="MobiDB-lite"/>
    </source>
</evidence>
<dbReference type="AlphaFoldDB" id="A0ABD1F8U7"/>
<accession>A0ABD1F8U7</accession>
<sequence length="644" mass="75051">MPINVMIQLCNITRQSRLFQRNFYLPLLKPLSPKDALRIHIITGKDVLARALEHWIPVLEEYACRVQRRRHMPKGKGKKRQRKKESMKYVSPFFDENMENHGKLENLVRRKSKGRGQCYTYYIPEKKCTLVLTHQMEKAIRDKDIVDIMIAQRQEKILIKMRDGTKVVMPICPYEAKAPLYRGEGWTKKDIEEYHHHGRETFSIAQLFEAKEAGIEEWELEMMRMANKRKKKVRGEDSKDWKDMLTATTSNMDWDAFEEETQQIIAEANEPIEDEPIAMVLDDIEKTCDVSDKLKAAGASVLALLPTIPEIPQILKVIQDQSELTEIANVSGARVSLSEGSDRFVPGQMVISEDGELFVPGQTVINDSGEREYTPGFTVMLDNEPTLIPGLVMGNDPEKSMFLPGESVITETGELQFSVDEDDILPTPEAPPPEEKEVEEIELEEEQNSEEEEIEQRPPPKPKRKEYTYERPKREFNPESMGPKHRVRGPKKLPPIVSQPVEVSSEAARRVMAIEPKIFDLQTPTFEKDYLEQEKERVEAFKEKTGKEEAKIDKQRREMKLKVKKILDTKPPKPKYEPLEPVKKSEKLREYEKNIKNGKFFDVDYKKYLNKEHNGQFYWQNTYQYRNTFDTVGIMRHRIWKSVY</sequence>
<evidence type="ECO:0000256" key="1">
    <source>
        <dbReference type="SAM" id="Coils"/>
    </source>
</evidence>
<keyword evidence="1" id="KW-0175">Coiled coil</keyword>
<gene>
    <name evidence="3" type="ORF">ABEB36_003342</name>
</gene>
<evidence type="ECO:0000313" key="4">
    <source>
        <dbReference type="Proteomes" id="UP001566132"/>
    </source>
</evidence>
<dbReference type="Proteomes" id="UP001566132">
    <property type="component" value="Unassembled WGS sequence"/>
</dbReference>
<dbReference type="EMBL" id="JBDJPC010000002">
    <property type="protein sequence ID" value="KAL1514013.1"/>
    <property type="molecule type" value="Genomic_DNA"/>
</dbReference>
<keyword evidence="4" id="KW-1185">Reference proteome</keyword>
<reference evidence="3 4" key="1">
    <citation type="submission" date="2024-05" db="EMBL/GenBank/DDBJ databases">
        <title>Genetic variation in Jamaican populations of the coffee berry borer (Hypothenemus hampei).</title>
        <authorList>
            <person name="Errbii M."/>
            <person name="Myrie A."/>
        </authorList>
    </citation>
    <scope>NUCLEOTIDE SEQUENCE [LARGE SCALE GENOMIC DNA]</scope>
    <source>
        <strain evidence="3">JA-Hopewell-2020-01-JO</strain>
        <tissue evidence="3">Whole body</tissue>
    </source>
</reference>
<feature type="compositionally biased region" description="Basic and acidic residues" evidence="2">
    <location>
        <begin position="465"/>
        <end position="477"/>
    </location>
</feature>
<proteinExistence type="predicted"/>